<keyword evidence="2" id="KW-1185">Reference proteome</keyword>
<evidence type="ECO:0000313" key="2">
    <source>
        <dbReference type="Proteomes" id="UP000075714"/>
    </source>
</evidence>
<accession>A0A150GC60</accession>
<protein>
    <submittedName>
        <fullName evidence="1">Uncharacterized protein</fullName>
    </submittedName>
</protein>
<sequence>MVVLMGGGAEARAQLQARLAALVAEAGKAGKKQGAEGAAPARHTLLRGALLALLQRSDRFAYGAGEKVGYGTEEDAESELLRWSLEEKARAGLVQPMYGGSAPVVWP</sequence>
<reference evidence="2" key="1">
    <citation type="journal article" date="2016" name="Nat. Commun.">
        <title>The Gonium pectorale genome demonstrates co-option of cell cycle regulation during the evolution of multicellularity.</title>
        <authorList>
            <person name="Hanschen E.R."/>
            <person name="Marriage T.N."/>
            <person name="Ferris P.J."/>
            <person name="Hamaji T."/>
            <person name="Toyoda A."/>
            <person name="Fujiyama A."/>
            <person name="Neme R."/>
            <person name="Noguchi H."/>
            <person name="Minakuchi Y."/>
            <person name="Suzuki M."/>
            <person name="Kawai-Toyooka H."/>
            <person name="Smith D.R."/>
            <person name="Sparks H."/>
            <person name="Anderson J."/>
            <person name="Bakaric R."/>
            <person name="Luria V."/>
            <person name="Karger A."/>
            <person name="Kirschner M.W."/>
            <person name="Durand P.M."/>
            <person name="Michod R.E."/>
            <person name="Nozaki H."/>
            <person name="Olson B.J."/>
        </authorList>
    </citation>
    <scope>NUCLEOTIDE SEQUENCE [LARGE SCALE GENOMIC DNA]</scope>
    <source>
        <strain evidence="2">NIES-2863</strain>
    </source>
</reference>
<organism evidence="1 2">
    <name type="scientific">Gonium pectorale</name>
    <name type="common">Green alga</name>
    <dbReference type="NCBI Taxonomy" id="33097"/>
    <lineage>
        <taxon>Eukaryota</taxon>
        <taxon>Viridiplantae</taxon>
        <taxon>Chlorophyta</taxon>
        <taxon>core chlorophytes</taxon>
        <taxon>Chlorophyceae</taxon>
        <taxon>CS clade</taxon>
        <taxon>Chlamydomonadales</taxon>
        <taxon>Volvocaceae</taxon>
        <taxon>Gonium</taxon>
    </lineage>
</organism>
<proteinExistence type="predicted"/>
<comment type="caution">
    <text evidence="1">The sequence shown here is derived from an EMBL/GenBank/DDBJ whole genome shotgun (WGS) entry which is preliminary data.</text>
</comment>
<dbReference type="Proteomes" id="UP000075714">
    <property type="component" value="Unassembled WGS sequence"/>
</dbReference>
<dbReference type="AlphaFoldDB" id="A0A150GC60"/>
<dbReference type="EMBL" id="LSYV01000036">
    <property type="protein sequence ID" value="KXZ47422.1"/>
    <property type="molecule type" value="Genomic_DNA"/>
</dbReference>
<name>A0A150GC60_GONPE</name>
<evidence type="ECO:0000313" key="1">
    <source>
        <dbReference type="EMBL" id="KXZ47422.1"/>
    </source>
</evidence>
<gene>
    <name evidence="1" type="ORF">GPECTOR_35g860</name>
</gene>